<dbReference type="SUPFAM" id="SSF46689">
    <property type="entry name" value="Homeodomain-like"/>
    <property type="match status" value="1"/>
</dbReference>
<comment type="caution">
    <text evidence="7">The sequence shown here is derived from an EMBL/GenBank/DDBJ whole genome shotgun (WGS) entry which is preliminary data.</text>
</comment>
<feature type="region of interest" description="Disordered" evidence="5">
    <location>
        <begin position="189"/>
        <end position="213"/>
    </location>
</feature>
<proteinExistence type="predicted"/>
<evidence type="ECO:0000259" key="6">
    <source>
        <dbReference type="PROSITE" id="PS50977"/>
    </source>
</evidence>
<gene>
    <name evidence="7" type="ORF">CAL65_17515</name>
</gene>
<dbReference type="Pfam" id="PF16925">
    <property type="entry name" value="TetR_C_13"/>
    <property type="match status" value="1"/>
</dbReference>
<keyword evidence="1" id="KW-0805">Transcription regulation</keyword>
<keyword evidence="8" id="KW-1185">Reference proteome</keyword>
<name>A0A3E0WKG5_9GAMM</name>
<dbReference type="InterPro" id="IPR011075">
    <property type="entry name" value="TetR_C"/>
</dbReference>
<feature type="compositionally biased region" description="Polar residues" evidence="5">
    <location>
        <begin position="189"/>
        <end position="198"/>
    </location>
</feature>
<dbReference type="InterPro" id="IPR009057">
    <property type="entry name" value="Homeodomain-like_sf"/>
</dbReference>
<evidence type="ECO:0000256" key="2">
    <source>
        <dbReference type="ARBA" id="ARBA00023125"/>
    </source>
</evidence>
<dbReference type="Proteomes" id="UP000256763">
    <property type="component" value="Unassembled WGS sequence"/>
</dbReference>
<protein>
    <submittedName>
        <fullName evidence="7">TetR family transcriptional regulator</fullName>
    </submittedName>
</protein>
<evidence type="ECO:0000256" key="5">
    <source>
        <dbReference type="SAM" id="MobiDB-lite"/>
    </source>
</evidence>
<dbReference type="Gene3D" id="1.10.10.60">
    <property type="entry name" value="Homeodomain-like"/>
    <property type="match status" value="1"/>
</dbReference>
<accession>A0A3E0WKG5</accession>
<dbReference type="PANTHER" id="PTHR47506">
    <property type="entry name" value="TRANSCRIPTIONAL REGULATORY PROTEIN"/>
    <property type="match status" value="1"/>
</dbReference>
<evidence type="ECO:0000313" key="8">
    <source>
        <dbReference type="Proteomes" id="UP000256763"/>
    </source>
</evidence>
<dbReference type="EMBL" id="NFZW01000021">
    <property type="protein sequence ID" value="RFA33454.1"/>
    <property type="molecule type" value="Genomic_DNA"/>
</dbReference>
<dbReference type="Gene3D" id="1.10.357.10">
    <property type="entry name" value="Tetracycline Repressor, domain 2"/>
    <property type="match status" value="1"/>
</dbReference>
<evidence type="ECO:0000256" key="1">
    <source>
        <dbReference type="ARBA" id="ARBA00023015"/>
    </source>
</evidence>
<dbReference type="RefSeq" id="WP_116303415.1">
    <property type="nucleotide sequence ID" value="NZ_NFZV01000021.1"/>
</dbReference>
<evidence type="ECO:0000313" key="7">
    <source>
        <dbReference type="EMBL" id="RFA33454.1"/>
    </source>
</evidence>
<dbReference type="AlphaFoldDB" id="A0A3E0WKG5"/>
<evidence type="ECO:0000256" key="4">
    <source>
        <dbReference type="PROSITE-ProRule" id="PRU00335"/>
    </source>
</evidence>
<organism evidence="7 8">
    <name type="scientific">Alkalilimnicola ehrlichii</name>
    <dbReference type="NCBI Taxonomy" id="351052"/>
    <lineage>
        <taxon>Bacteria</taxon>
        <taxon>Pseudomonadati</taxon>
        <taxon>Pseudomonadota</taxon>
        <taxon>Gammaproteobacteria</taxon>
        <taxon>Chromatiales</taxon>
        <taxon>Ectothiorhodospiraceae</taxon>
        <taxon>Alkalilimnicola</taxon>
    </lineage>
</organism>
<dbReference type="InterPro" id="IPR036271">
    <property type="entry name" value="Tet_transcr_reg_TetR-rel_C_sf"/>
</dbReference>
<dbReference type="GO" id="GO:0003677">
    <property type="term" value="F:DNA binding"/>
    <property type="evidence" value="ECO:0007669"/>
    <property type="project" value="UniProtKB-UniRule"/>
</dbReference>
<dbReference type="PRINTS" id="PR00455">
    <property type="entry name" value="HTHTETR"/>
</dbReference>
<sequence>MGRQREFDVEQALDAALCVFWRKGYEGTSYTDLTQATGVERPGLYSAFGNKEALFRQALERYYSHYLDYFPTALEQPTSREVVEQIFRGAAELHTRHPDRPGCLGIHGALAGSDDAEPIRQALIDARARGEAMLRDRLERAKEEGDLPDSANSAALAAYVMAVLHGMAVQAKAGCSRDVLEAVVDQALSTWPSNPSGRETQKTGAIKPLPLLY</sequence>
<feature type="domain" description="HTH tetR-type" evidence="6">
    <location>
        <begin position="6"/>
        <end position="66"/>
    </location>
</feature>
<keyword evidence="2 4" id="KW-0238">DNA-binding</keyword>
<dbReference type="PANTHER" id="PTHR47506:SF1">
    <property type="entry name" value="HTH-TYPE TRANSCRIPTIONAL REGULATOR YJDC"/>
    <property type="match status" value="1"/>
</dbReference>
<dbReference type="PROSITE" id="PS50977">
    <property type="entry name" value="HTH_TETR_2"/>
    <property type="match status" value="1"/>
</dbReference>
<dbReference type="InterPro" id="IPR001647">
    <property type="entry name" value="HTH_TetR"/>
</dbReference>
<dbReference type="OrthoDB" id="270177at2"/>
<dbReference type="Pfam" id="PF00440">
    <property type="entry name" value="TetR_N"/>
    <property type="match status" value="1"/>
</dbReference>
<dbReference type="SUPFAM" id="SSF48498">
    <property type="entry name" value="Tetracyclin repressor-like, C-terminal domain"/>
    <property type="match status" value="1"/>
</dbReference>
<feature type="DNA-binding region" description="H-T-H motif" evidence="4">
    <location>
        <begin position="29"/>
        <end position="48"/>
    </location>
</feature>
<reference evidence="8" key="1">
    <citation type="submission" date="2017-05" db="EMBL/GenBank/DDBJ databases">
        <authorList>
            <person name="Sharma S."/>
            <person name="Sidhu C."/>
            <person name="Pinnaka A.K."/>
        </authorList>
    </citation>
    <scope>NUCLEOTIDE SEQUENCE [LARGE SCALE GENOMIC DNA]</scope>
    <source>
        <strain evidence="8">AK93</strain>
    </source>
</reference>
<evidence type="ECO:0000256" key="3">
    <source>
        <dbReference type="ARBA" id="ARBA00023163"/>
    </source>
</evidence>
<keyword evidence="3" id="KW-0804">Transcription</keyword>